<protein>
    <submittedName>
        <fullName evidence="3">Helix-turn-helix transcriptional regulator</fullName>
    </submittedName>
</protein>
<keyword evidence="1" id="KW-0238">DNA-binding</keyword>
<feature type="domain" description="HTH cro/C1-type" evidence="2">
    <location>
        <begin position="10"/>
        <end position="64"/>
    </location>
</feature>
<evidence type="ECO:0000313" key="3">
    <source>
        <dbReference type="EMBL" id="MBI6873755.1"/>
    </source>
</evidence>
<dbReference type="CDD" id="cd00093">
    <property type="entry name" value="HTH_XRE"/>
    <property type="match status" value="1"/>
</dbReference>
<dbReference type="SUPFAM" id="SSF47413">
    <property type="entry name" value="lambda repressor-like DNA-binding domains"/>
    <property type="match status" value="1"/>
</dbReference>
<dbReference type="SMART" id="SM00530">
    <property type="entry name" value="HTH_XRE"/>
    <property type="match status" value="1"/>
</dbReference>
<accession>A0A934HSY7</accession>
<organism evidence="3 4">
    <name type="scientific">Clostridium aciditolerans</name>
    <dbReference type="NCBI Taxonomy" id="339861"/>
    <lineage>
        <taxon>Bacteria</taxon>
        <taxon>Bacillati</taxon>
        <taxon>Bacillota</taxon>
        <taxon>Clostridia</taxon>
        <taxon>Eubacteriales</taxon>
        <taxon>Clostridiaceae</taxon>
        <taxon>Clostridium</taxon>
    </lineage>
</organism>
<dbReference type="EMBL" id="JAEEGB010000015">
    <property type="protein sequence ID" value="MBI6873755.1"/>
    <property type="molecule type" value="Genomic_DNA"/>
</dbReference>
<dbReference type="GO" id="GO:0005829">
    <property type="term" value="C:cytosol"/>
    <property type="evidence" value="ECO:0007669"/>
    <property type="project" value="TreeGrafter"/>
</dbReference>
<dbReference type="Pfam" id="PF01381">
    <property type="entry name" value="HTH_3"/>
    <property type="match status" value="1"/>
</dbReference>
<evidence type="ECO:0000256" key="1">
    <source>
        <dbReference type="ARBA" id="ARBA00023125"/>
    </source>
</evidence>
<dbReference type="AlphaFoldDB" id="A0A934HSY7"/>
<gene>
    <name evidence="3" type="ORF">I6U51_13705</name>
</gene>
<dbReference type="InterPro" id="IPR010982">
    <property type="entry name" value="Lambda_DNA-bd_dom_sf"/>
</dbReference>
<dbReference type="PANTHER" id="PTHR46797:SF25">
    <property type="entry name" value="TRANSCRIPTIONAL REGULATOR"/>
    <property type="match status" value="1"/>
</dbReference>
<dbReference type="InterPro" id="IPR001387">
    <property type="entry name" value="Cro/C1-type_HTH"/>
</dbReference>
<comment type="caution">
    <text evidence="3">The sequence shown here is derived from an EMBL/GenBank/DDBJ whole genome shotgun (WGS) entry which is preliminary data.</text>
</comment>
<dbReference type="PANTHER" id="PTHR46797">
    <property type="entry name" value="HTH-TYPE TRANSCRIPTIONAL REGULATOR"/>
    <property type="match status" value="1"/>
</dbReference>
<keyword evidence="4" id="KW-1185">Reference proteome</keyword>
<reference evidence="3" key="1">
    <citation type="submission" date="2020-12" db="EMBL/GenBank/DDBJ databases">
        <title>Clostridium thailandense sp. nov., a novel acetogenic bacterium isolated from peat land soil in Thailand.</title>
        <authorList>
            <person name="Chaikitkaew S."/>
            <person name="Birkeland N.K."/>
        </authorList>
    </citation>
    <scope>NUCLEOTIDE SEQUENCE</scope>
    <source>
        <strain evidence="3">DSM 17425</strain>
    </source>
</reference>
<dbReference type="InterPro" id="IPR050807">
    <property type="entry name" value="TransReg_Diox_bact_type"/>
</dbReference>
<name>A0A934HSY7_9CLOT</name>
<dbReference type="GO" id="GO:0003677">
    <property type="term" value="F:DNA binding"/>
    <property type="evidence" value="ECO:0007669"/>
    <property type="project" value="UniProtKB-KW"/>
</dbReference>
<dbReference type="Proteomes" id="UP000622687">
    <property type="component" value="Unassembled WGS sequence"/>
</dbReference>
<proteinExistence type="predicted"/>
<evidence type="ECO:0000313" key="4">
    <source>
        <dbReference type="Proteomes" id="UP000622687"/>
    </source>
</evidence>
<dbReference type="RefSeq" id="WP_211143182.1">
    <property type="nucleotide sequence ID" value="NZ_JAEEGB010000015.1"/>
</dbReference>
<dbReference type="GO" id="GO:0003700">
    <property type="term" value="F:DNA-binding transcription factor activity"/>
    <property type="evidence" value="ECO:0007669"/>
    <property type="project" value="TreeGrafter"/>
</dbReference>
<dbReference type="Gene3D" id="1.10.260.40">
    <property type="entry name" value="lambda repressor-like DNA-binding domains"/>
    <property type="match status" value="1"/>
</dbReference>
<evidence type="ECO:0000259" key="2">
    <source>
        <dbReference type="PROSITE" id="PS50943"/>
    </source>
</evidence>
<dbReference type="PROSITE" id="PS50943">
    <property type="entry name" value="HTH_CROC1"/>
    <property type="match status" value="1"/>
</dbReference>
<sequence>MSINSIGDRIKALRKEHSLTLKDLSEKANISISFLSDIENGRSNPSLERLNDIAKALDTTTSYLLGENQLVNEKNETQLNKKDEKDIEKRLNQIKTELMEGQDGLMLSGEPVSPDAVQSIVDALEFGMRQAKLINKKYIPKKYRKD</sequence>